<feature type="region of interest" description="Disordered" evidence="1">
    <location>
        <begin position="187"/>
        <end position="210"/>
    </location>
</feature>
<keyword evidence="3" id="KW-1185">Reference proteome</keyword>
<dbReference type="AlphaFoldDB" id="A0A8J5WZU7"/>
<evidence type="ECO:0000313" key="3">
    <source>
        <dbReference type="Proteomes" id="UP000729402"/>
    </source>
</evidence>
<sequence>MATGEGERDGGGDRRRVGGWLRAEATDSKREGGSSSVAKNVILPFCPCFKISKPNSAISLLFSPRCAASSRSHSLRRLQIRSLRRPATGPPPAPSALTGSLRSRRLPPLPPFLAQDRRRLLAVGFLRSRRRLPQISALLSASAKIGQSAWGCPGCPIVTRSEIEVRMDSHDCHSWIELGSNLYAEKNSSKESNVTTLRKEPSAHDDPNEEEICDSREEENTEINVDWSSLQIENEDGYGFGLLDEDAVFMTMGFGVDDDNTEPVANNPPDVPVIPNDVEDDIADACMVVNDGGPC</sequence>
<gene>
    <name evidence="2" type="ORF">GUJ93_ZPchr0013g36824</name>
</gene>
<feature type="region of interest" description="Disordered" evidence="1">
    <location>
        <begin position="81"/>
        <end position="103"/>
    </location>
</feature>
<dbReference type="EMBL" id="JAAALK010000079">
    <property type="protein sequence ID" value="KAG8096648.1"/>
    <property type="molecule type" value="Genomic_DNA"/>
</dbReference>
<name>A0A8J5WZU7_ZIZPA</name>
<feature type="compositionally biased region" description="Basic and acidic residues" evidence="1">
    <location>
        <begin position="197"/>
        <end position="206"/>
    </location>
</feature>
<proteinExistence type="predicted"/>
<organism evidence="2 3">
    <name type="scientific">Zizania palustris</name>
    <name type="common">Northern wild rice</name>
    <dbReference type="NCBI Taxonomy" id="103762"/>
    <lineage>
        <taxon>Eukaryota</taxon>
        <taxon>Viridiplantae</taxon>
        <taxon>Streptophyta</taxon>
        <taxon>Embryophyta</taxon>
        <taxon>Tracheophyta</taxon>
        <taxon>Spermatophyta</taxon>
        <taxon>Magnoliopsida</taxon>
        <taxon>Liliopsida</taxon>
        <taxon>Poales</taxon>
        <taxon>Poaceae</taxon>
        <taxon>BOP clade</taxon>
        <taxon>Oryzoideae</taxon>
        <taxon>Oryzeae</taxon>
        <taxon>Zizaniinae</taxon>
        <taxon>Zizania</taxon>
    </lineage>
</organism>
<evidence type="ECO:0000313" key="2">
    <source>
        <dbReference type="EMBL" id="KAG8096648.1"/>
    </source>
</evidence>
<dbReference type="Proteomes" id="UP000729402">
    <property type="component" value="Unassembled WGS sequence"/>
</dbReference>
<comment type="caution">
    <text evidence="2">The sequence shown here is derived from an EMBL/GenBank/DDBJ whole genome shotgun (WGS) entry which is preliminary data.</text>
</comment>
<reference evidence="2" key="2">
    <citation type="submission" date="2021-02" db="EMBL/GenBank/DDBJ databases">
        <authorList>
            <person name="Kimball J.A."/>
            <person name="Haas M.W."/>
            <person name="Macchietto M."/>
            <person name="Kono T."/>
            <person name="Duquette J."/>
            <person name="Shao M."/>
        </authorList>
    </citation>
    <scope>NUCLEOTIDE SEQUENCE</scope>
    <source>
        <tissue evidence="2">Fresh leaf tissue</tissue>
    </source>
</reference>
<feature type="region of interest" description="Disordered" evidence="1">
    <location>
        <begin position="1"/>
        <end position="34"/>
    </location>
</feature>
<evidence type="ECO:0000256" key="1">
    <source>
        <dbReference type="SAM" id="MobiDB-lite"/>
    </source>
</evidence>
<accession>A0A8J5WZU7</accession>
<protein>
    <submittedName>
        <fullName evidence="2">Uncharacterized protein</fullName>
    </submittedName>
</protein>
<feature type="compositionally biased region" description="Basic and acidic residues" evidence="1">
    <location>
        <begin position="1"/>
        <end position="16"/>
    </location>
</feature>
<reference evidence="2" key="1">
    <citation type="journal article" date="2021" name="bioRxiv">
        <title>Whole Genome Assembly and Annotation of Northern Wild Rice, Zizania palustris L., Supports a Whole Genome Duplication in the Zizania Genus.</title>
        <authorList>
            <person name="Haas M."/>
            <person name="Kono T."/>
            <person name="Macchietto M."/>
            <person name="Millas R."/>
            <person name="McGilp L."/>
            <person name="Shao M."/>
            <person name="Duquette J."/>
            <person name="Hirsch C.N."/>
            <person name="Kimball J."/>
        </authorList>
    </citation>
    <scope>NUCLEOTIDE SEQUENCE</scope>
    <source>
        <tissue evidence="2">Fresh leaf tissue</tissue>
    </source>
</reference>